<proteinExistence type="predicted"/>
<dbReference type="EMBL" id="BMRE01000061">
    <property type="protein sequence ID" value="GGU76796.1"/>
    <property type="molecule type" value="Genomic_DNA"/>
</dbReference>
<gene>
    <name evidence="1" type="ORF">GCM10010178_80030</name>
</gene>
<comment type="caution">
    <text evidence="1">The sequence shown here is derived from an EMBL/GenBank/DDBJ whole genome shotgun (WGS) entry which is preliminary data.</text>
</comment>
<dbReference type="Proteomes" id="UP000649573">
    <property type="component" value="Unassembled WGS sequence"/>
</dbReference>
<reference evidence="2" key="1">
    <citation type="journal article" date="2019" name="Int. J. Syst. Evol. Microbiol.">
        <title>The Global Catalogue of Microorganisms (GCM) 10K type strain sequencing project: providing services to taxonomists for standard genome sequencing and annotation.</title>
        <authorList>
            <consortium name="The Broad Institute Genomics Platform"/>
            <consortium name="The Broad Institute Genome Sequencing Center for Infectious Disease"/>
            <person name="Wu L."/>
            <person name="Ma J."/>
        </authorList>
    </citation>
    <scope>NUCLEOTIDE SEQUENCE [LARGE SCALE GENOMIC DNA]</scope>
    <source>
        <strain evidence="2">JCM 3296</strain>
    </source>
</reference>
<protein>
    <submittedName>
        <fullName evidence="1">Uncharacterized protein</fullName>
    </submittedName>
</protein>
<name>A0ABQ2VAS6_9PSEU</name>
<evidence type="ECO:0000313" key="2">
    <source>
        <dbReference type="Proteomes" id="UP000649573"/>
    </source>
</evidence>
<organism evidence="1 2">
    <name type="scientific">Lentzea flava</name>
    <dbReference type="NCBI Taxonomy" id="103732"/>
    <lineage>
        <taxon>Bacteria</taxon>
        <taxon>Bacillati</taxon>
        <taxon>Actinomycetota</taxon>
        <taxon>Actinomycetes</taxon>
        <taxon>Pseudonocardiales</taxon>
        <taxon>Pseudonocardiaceae</taxon>
        <taxon>Lentzea</taxon>
    </lineage>
</organism>
<evidence type="ECO:0000313" key="1">
    <source>
        <dbReference type="EMBL" id="GGU76796.1"/>
    </source>
</evidence>
<keyword evidence="2" id="KW-1185">Reference proteome</keyword>
<accession>A0ABQ2VAS6</accession>
<sequence length="141" mass="14909">MRVRRTRRGCELRVLDSAGGSVHWRCTPTVAMSFFRSPASLSTSRLGDAEAAGDVIAQVVTDAVGVSHGHGEQVLRFVRITVTGLLGDGPTVLPRQVREQCQQERPGSAPGLGNLSTIVPSSRLGAITVAKFSMKAVAEPS</sequence>